<dbReference type="EMBL" id="JBHRTB010000010">
    <property type="protein sequence ID" value="MFC3142655.1"/>
    <property type="molecule type" value="Genomic_DNA"/>
</dbReference>
<dbReference type="GO" id="GO:0016746">
    <property type="term" value="F:acyltransferase activity"/>
    <property type="evidence" value="ECO:0007669"/>
    <property type="project" value="UniProtKB-KW"/>
</dbReference>
<evidence type="ECO:0000313" key="5">
    <source>
        <dbReference type="Proteomes" id="UP001595632"/>
    </source>
</evidence>
<comment type="caution">
    <text evidence="4">The sequence shown here is derived from an EMBL/GenBank/DDBJ whole genome shotgun (WGS) entry which is preliminary data.</text>
</comment>
<dbReference type="CDD" id="cd04301">
    <property type="entry name" value="NAT_SF"/>
    <property type="match status" value="1"/>
</dbReference>
<feature type="domain" description="N-acetyltransferase" evidence="3">
    <location>
        <begin position="5"/>
        <end position="162"/>
    </location>
</feature>
<dbReference type="SUPFAM" id="SSF55729">
    <property type="entry name" value="Acyl-CoA N-acyltransferases (Nat)"/>
    <property type="match status" value="1"/>
</dbReference>
<dbReference type="Gene3D" id="3.40.630.30">
    <property type="match status" value="1"/>
</dbReference>
<gene>
    <name evidence="4" type="ORF">ACFOGP_08035</name>
</gene>
<keyword evidence="1 4" id="KW-0808">Transferase</keyword>
<evidence type="ECO:0000313" key="4">
    <source>
        <dbReference type="EMBL" id="MFC3142655.1"/>
    </source>
</evidence>
<protein>
    <submittedName>
        <fullName evidence="4">GNAT family N-acetyltransferase</fullName>
        <ecNumber evidence="4">2.3.-.-</ecNumber>
    </submittedName>
</protein>
<sequence length="162" mass="17844">MDLTLTVRPAHPGDLGALDALLARAYPRLLARDYPPSVMVTALPLISRANPELLYCGTYFVAEDAEGVIVGAGGWTRKRYRHSGDVRHVVTSERHTRRGIGRAILERTIATARDAGLAQLDCAATRTAAPFYRALGFTGDREYLLELRPGITFPAIEMRRPL</sequence>
<evidence type="ECO:0000256" key="1">
    <source>
        <dbReference type="ARBA" id="ARBA00022679"/>
    </source>
</evidence>
<dbReference type="RefSeq" id="WP_275633447.1">
    <property type="nucleotide sequence ID" value="NZ_JARGYD010000005.1"/>
</dbReference>
<dbReference type="PANTHER" id="PTHR43877">
    <property type="entry name" value="AMINOALKYLPHOSPHONATE N-ACETYLTRANSFERASE-RELATED-RELATED"/>
    <property type="match status" value="1"/>
</dbReference>
<dbReference type="InterPro" id="IPR000182">
    <property type="entry name" value="GNAT_dom"/>
</dbReference>
<keyword evidence="2 4" id="KW-0012">Acyltransferase</keyword>
<name>A0ABV7GRM8_9RHOB</name>
<organism evidence="4 5">
    <name type="scientific">Psychromarinibacter halotolerans</name>
    <dbReference type="NCBI Taxonomy" id="1775175"/>
    <lineage>
        <taxon>Bacteria</taxon>
        <taxon>Pseudomonadati</taxon>
        <taxon>Pseudomonadota</taxon>
        <taxon>Alphaproteobacteria</taxon>
        <taxon>Rhodobacterales</taxon>
        <taxon>Paracoccaceae</taxon>
        <taxon>Psychromarinibacter</taxon>
    </lineage>
</organism>
<dbReference type="Proteomes" id="UP001595632">
    <property type="component" value="Unassembled WGS sequence"/>
</dbReference>
<dbReference type="InterPro" id="IPR016181">
    <property type="entry name" value="Acyl_CoA_acyltransferase"/>
</dbReference>
<dbReference type="InterPro" id="IPR050832">
    <property type="entry name" value="Bact_Acetyltransf"/>
</dbReference>
<reference evidence="5" key="1">
    <citation type="journal article" date="2019" name="Int. J. Syst. Evol. Microbiol.">
        <title>The Global Catalogue of Microorganisms (GCM) 10K type strain sequencing project: providing services to taxonomists for standard genome sequencing and annotation.</title>
        <authorList>
            <consortium name="The Broad Institute Genomics Platform"/>
            <consortium name="The Broad Institute Genome Sequencing Center for Infectious Disease"/>
            <person name="Wu L."/>
            <person name="Ma J."/>
        </authorList>
    </citation>
    <scope>NUCLEOTIDE SEQUENCE [LARGE SCALE GENOMIC DNA]</scope>
    <source>
        <strain evidence="5">KCTC 52366</strain>
    </source>
</reference>
<proteinExistence type="predicted"/>
<evidence type="ECO:0000259" key="3">
    <source>
        <dbReference type="PROSITE" id="PS51186"/>
    </source>
</evidence>
<accession>A0ABV7GRM8</accession>
<evidence type="ECO:0000256" key="2">
    <source>
        <dbReference type="ARBA" id="ARBA00023315"/>
    </source>
</evidence>
<keyword evidence="5" id="KW-1185">Reference proteome</keyword>
<dbReference type="EC" id="2.3.-.-" evidence="4"/>
<dbReference type="PROSITE" id="PS51186">
    <property type="entry name" value="GNAT"/>
    <property type="match status" value="1"/>
</dbReference>
<dbReference type="Pfam" id="PF13508">
    <property type="entry name" value="Acetyltransf_7"/>
    <property type="match status" value="1"/>
</dbReference>